<dbReference type="GO" id="GO:0050660">
    <property type="term" value="F:flavin adenine dinucleotide binding"/>
    <property type="evidence" value="ECO:0007669"/>
    <property type="project" value="InterPro"/>
</dbReference>
<dbReference type="Proteomes" id="UP000830729">
    <property type="component" value="Plasmid unnamed1"/>
</dbReference>
<dbReference type="SUPFAM" id="SSF54373">
    <property type="entry name" value="FAD-linked reductases, C-terminal domain"/>
    <property type="match status" value="1"/>
</dbReference>
<dbReference type="InterPro" id="IPR036188">
    <property type="entry name" value="FAD/NAD-bd_sf"/>
</dbReference>
<dbReference type="GO" id="GO:0016614">
    <property type="term" value="F:oxidoreductase activity, acting on CH-OH group of donors"/>
    <property type="evidence" value="ECO:0007669"/>
    <property type="project" value="InterPro"/>
</dbReference>
<sequence>MAQRLDPVDVVTVGAGWTGSIVAKELAEDGKQVVSLERGEERSPQDYLTMHNELRYALRYELMQDLSKGTITFRNTPDEQALPMRRLGSFLLGKGVGGAGVHWNGQTWRFLPYDFQIRSKTIERYGRDKIPENMLLQDWGITYEELRPYYLEFEKLCGISGNAGNLEGEIQDQGNPFEGPRAEDYPTPPMKTTPPLERFMDAAADLGYHPFMSPSANLSEAYTNPDGVSRGACQYCGFCERFGCEWGAKADPTVTALPVAKETGNFELRTQAEVRRLIYDPKRGRVTGVKYVDTVTGEEYIQPAETVALTAYVLHNVRLLLLSDIGEPYDPENPEDSGNVGKNYCYQNFGGSATGFFDDEEWNLYMGAGALGATVDDFNGDNFDHTGLDFLHGGEIYITQTGRRPIVNNPVPPGVERNWGSEFKQASVDYFNSSLSISAQGAVLPYVDNYLDLDPTYTDEYGDPLLRMTFNWKEQDRRLAEYTGEKCREIMEAMDPDEMSYSSTVIGEGGDYDIRPYQSTHNTGGAIMGPNPDVSVVNSYLQCWDAENLFIPGASAFPHNSGYNPTGTVGALAFRAADGIKQYLKRPRMLD</sequence>
<feature type="domain" description="Glucose-methanol-choline oxidoreductase N-terminal" evidence="5">
    <location>
        <begin position="232"/>
        <end position="344"/>
    </location>
</feature>
<feature type="domain" description="Glucose-methanol-choline oxidoreductase C-terminal" evidence="6">
    <location>
        <begin position="445"/>
        <end position="573"/>
    </location>
</feature>
<evidence type="ECO:0000313" key="7">
    <source>
        <dbReference type="EMBL" id="UPV76541.1"/>
    </source>
</evidence>
<organism evidence="7 8">
    <name type="scientific">Halorussus limi</name>
    <dbReference type="NCBI Taxonomy" id="2938695"/>
    <lineage>
        <taxon>Archaea</taxon>
        <taxon>Methanobacteriati</taxon>
        <taxon>Methanobacteriota</taxon>
        <taxon>Stenosarchaea group</taxon>
        <taxon>Halobacteria</taxon>
        <taxon>Halobacteriales</taxon>
        <taxon>Haladaptataceae</taxon>
        <taxon>Halorussus</taxon>
    </lineage>
</organism>
<dbReference type="PANTHER" id="PTHR46056">
    <property type="entry name" value="LONG-CHAIN-ALCOHOL OXIDASE"/>
    <property type="match status" value="1"/>
</dbReference>
<name>A0A8U0I0V6_9EURY</name>
<dbReference type="Pfam" id="PF00732">
    <property type="entry name" value="GMC_oxred_N"/>
    <property type="match status" value="1"/>
</dbReference>
<dbReference type="EMBL" id="CP096660">
    <property type="protein sequence ID" value="UPV76541.1"/>
    <property type="molecule type" value="Genomic_DNA"/>
</dbReference>
<keyword evidence="7" id="KW-0614">Plasmid</keyword>
<evidence type="ECO:0000256" key="1">
    <source>
        <dbReference type="ARBA" id="ARBA00010790"/>
    </source>
</evidence>
<dbReference type="KEGG" id="halx:M0R89_18585"/>
<accession>A0A8U0I0V6</accession>
<dbReference type="RefSeq" id="WP_248652574.1">
    <property type="nucleotide sequence ID" value="NZ_CP096660.1"/>
</dbReference>
<dbReference type="SUPFAM" id="SSF51905">
    <property type="entry name" value="FAD/NAD(P)-binding domain"/>
    <property type="match status" value="1"/>
</dbReference>
<evidence type="ECO:0000259" key="5">
    <source>
        <dbReference type="Pfam" id="PF00732"/>
    </source>
</evidence>
<dbReference type="Gene3D" id="3.50.50.60">
    <property type="entry name" value="FAD/NAD(P)-binding domain"/>
    <property type="match status" value="2"/>
</dbReference>
<evidence type="ECO:0000259" key="6">
    <source>
        <dbReference type="Pfam" id="PF05199"/>
    </source>
</evidence>
<reference evidence="7 8" key="1">
    <citation type="submission" date="2022-04" db="EMBL/GenBank/DDBJ databases">
        <title>Diverse halophilic archaea isolated from saline environments.</title>
        <authorList>
            <person name="Cui H.-L."/>
        </authorList>
    </citation>
    <scope>NUCLEOTIDE SEQUENCE [LARGE SCALE GENOMIC DNA]</scope>
    <source>
        <strain evidence="7 8">XZYJT49</strain>
        <plasmid evidence="7 8">unnamed1</plasmid>
    </source>
</reference>
<proteinExistence type="inferred from homology"/>
<comment type="similarity">
    <text evidence="1">Belongs to the GMC oxidoreductase family.</text>
</comment>
<dbReference type="InterPro" id="IPR007867">
    <property type="entry name" value="GMC_OxRtase_C"/>
</dbReference>
<dbReference type="InterPro" id="IPR000172">
    <property type="entry name" value="GMC_OxRdtase_N"/>
</dbReference>
<dbReference type="AlphaFoldDB" id="A0A8U0I0V6"/>
<evidence type="ECO:0000313" key="8">
    <source>
        <dbReference type="Proteomes" id="UP000830729"/>
    </source>
</evidence>
<keyword evidence="3" id="KW-0274">FAD</keyword>
<gene>
    <name evidence="7" type="ORF">M0R89_18585</name>
</gene>
<evidence type="ECO:0000256" key="2">
    <source>
        <dbReference type="ARBA" id="ARBA00022630"/>
    </source>
</evidence>
<evidence type="ECO:0000256" key="3">
    <source>
        <dbReference type="ARBA" id="ARBA00022827"/>
    </source>
</evidence>
<keyword evidence="2" id="KW-0285">Flavoprotein</keyword>
<keyword evidence="8" id="KW-1185">Reference proteome</keyword>
<keyword evidence="4" id="KW-0560">Oxidoreductase</keyword>
<dbReference type="Pfam" id="PF05199">
    <property type="entry name" value="GMC_oxred_C"/>
    <property type="match status" value="1"/>
</dbReference>
<protein>
    <submittedName>
        <fullName evidence="7">GMC family oxidoreductase</fullName>
    </submittedName>
</protein>
<evidence type="ECO:0000256" key="4">
    <source>
        <dbReference type="ARBA" id="ARBA00023002"/>
    </source>
</evidence>
<geneLocation type="plasmid" evidence="7 8">
    <name>unnamed1</name>
</geneLocation>
<dbReference type="PANTHER" id="PTHR46056:SF12">
    <property type="entry name" value="LONG-CHAIN-ALCOHOL OXIDASE"/>
    <property type="match status" value="1"/>
</dbReference>
<dbReference type="GeneID" id="72187250"/>